<evidence type="ECO:0000313" key="1">
    <source>
        <dbReference type="EMBL" id="GFU05800.1"/>
    </source>
</evidence>
<dbReference type="AlphaFoldDB" id="A0A8X6Q8C6"/>
<reference evidence="1" key="1">
    <citation type="submission" date="2020-08" db="EMBL/GenBank/DDBJ databases">
        <title>Multicomponent nature underlies the extraordinary mechanical properties of spider dragline silk.</title>
        <authorList>
            <person name="Kono N."/>
            <person name="Nakamura H."/>
            <person name="Mori M."/>
            <person name="Yoshida Y."/>
            <person name="Ohtoshi R."/>
            <person name="Malay A.D."/>
            <person name="Moran D.A.P."/>
            <person name="Tomita M."/>
            <person name="Numata K."/>
            <person name="Arakawa K."/>
        </authorList>
    </citation>
    <scope>NUCLEOTIDE SEQUENCE</scope>
</reference>
<protein>
    <submittedName>
        <fullName evidence="1">Uncharacterized protein</fullName>
    </submittedName>
</protein>
<organism evidence="1 2">
    <name type="scientific">Nephila pilipes</name>
    <name type="common">Giant wood spider</name>
    <name type="synonym">Nephila maculata</name>
    <dbReference type="NCBI Taxonomy" id="299642"/>
    <lineage>
        <taxon>Eukaryota</taxon>
        <taxon>Metazoa</taxon>
        <taxon>Ecdysozoa</taxon>
        <taxon>Arthropoda</taxon>
        <taxon>Chelicerata</taxon>
        <taxon>Arachnida</taxon>
        <taxon>Araneae</taxon>
        <taxon>Araneomorphae</taxon>
        <taxon>Entelegynae</taxon>
        <taxon>Araneoidea</taxon>
        <taxon>Nephilidae</taxon>
        <taxon>Nephila</taxon>
    </lineage>
</organism>
<evidence type="ECO:0000313" key="2">
    <source>
        <dbReference type="Proteomes" id="UP000887013"/>
    </source>
</evidence>
<accession>A0A8X6Q8C6</accession>
<gene>
    <name evidence="1" type="ORF">NPIL_146301</name>
</gene>
<keyword evidence="2" id="KW-1185">Reference proteome</keyword>
<proteinExistence type="predicted"/>
<dbReference type="Proteomes" id="UP000887013">
    <property type="component" value="Unassembled WGS sequence"/>
</dbReference>
<name>A0A8X6Q8C6_NEPPI</name>
<comment type="caution">
    <text evidence="1">The sequence shown here is derived from an EMBL/GenBank/DDBJ whole genome shotgun (WGS) entry which is preliminary data.</text>
</comment>
<dbReference type="EMBL" id="BMAW01077340">
    <property type="protein sequence ID" value="GFU05800.1"/>
    <property type="molecule type" value="Genomic_DNA"/>
</dbReference>
<sequence length="74" mass="8219">MGREARATIESSRLSGNQFGFGCTDLKALWFIKGLSSWPLIIFGSRLHQVDKGSWLPAGHHQHGSGECPLTPWR</sequence>